<organism evidence="8 9">
    <name type="scientific">Rhizorhabdus dicambivorans</name>
    <dbReference type="NCBI Taxonomy" id="1850238"/>
    <lineage>
        <taxon>Bacteria</taxon>
        <taxon>Pseudomonadati</taxon>
        <taxon>Pseudomonadota</taxon>
        <taxon>Alphaproteobacteria</taxon>
        <taxon>Sphingomonadales</taxon>
        <taxon>Sphingomonadaceae</taxon>
        <taxon>Rhizorhabdus</taxon>
    </lineage>
</organism>
<keyword evidence="4 7" id="KW-0812">Transmembrane</keyword>
<evidence type="ECO:0000256" key="3">
    <source>
        <dbReference type="ARBA" id="ARBA00022475"/>
    </source>
</evidence>
<dbReference type="RefSeq" id="WP_066963759.1">
    <property type="nucleotide sequence ID" value="NZ_CP023449.1"/>
</dbReference>
<comment type="similarity">
    <text evidence="2">Belongs to the UPF0719 family.</text>
</comment>
<sequence length="140" mass="14757">MGDLKAILLSLELGLPILLGHLLLTIIIWISTLALSFWITPCHEVREIRAGNISVAISAGGAALGAAIPLAFCLAGAVNGWDILIWAMPVMLIQLSAFWLTQLLIPDLSARLDDGDVAAALFLLLFRIGFASINAAAIAA</sequence>
<evidence type="ECO:0000256" key="7">
    <source>
        <dbReference type="SAM" id="Phobius"/>
    </source>
</evidence>
<dbReference type="GO" id="GO:0005886">
    <property type="term" value="C:plasma membrane"/>
    <property type="evidence" value="ECO:0007669"/>
    <property type="project" value="UniProtKB-SubCell"/>
</dbReference>
<protein>
    <submittedName>
        <fullName evidence="8">DUF350 domain-containing protein</fullName>
    </submittedName>
</protein>
<feature type="transmembrane region" description="Helical" evidence="7">
    <location>
        <begin position="18"/>
        <end position="39"/>
    </location>
</feature>
<feature type="transmembrane region" description="Helical" evidence="7">
    <location>
        <begin position="51"/>
        <end position="77"/>
    </location>
</feature>
<reference evidence="8 9" key="1">
    <citation type="submission" date="2017-09" db="EMBL/GenBank/DDBJ databases">
        <title>The Catabolism of 3,6-Dichlorosalicylic acid is Initiated by the Cytochrome P450 Monooxygenase DsmABC in Rhizorhabdus dicambivorans Ndbn-20.</title>
        <authorList>
            <person name="Na L."/>
        </authorList>
    </citation>
    <scope>NUCLEOTIDE SEQUENCE [LARGE SCALE GENOMIC DNA]</scope>
    <source>
        <strain evidence="8 9">Ndbn-20m</strain>
    </source>
</reference>
<dbReference type="PANTHER" id="PTHR40043">
    <property type="entry name" value="UPF0719 INNER MEMBRANE PROTEIN YJFL"/>
    <property type="match status" value="1"/>
</dbReference>
<proteinExistence type="inferred from homology"/>
<keyword evidence="5 7" id="KW-1133">Transmembrane helix</keyword>
<dbReference type="PANTHER" id="PTHR40043:SF1">
    <property type="entry name" value="UPF0719 INNER MEMBRANE PROTEIN YJFL"/>
    <property type="match status" value="1"/>
</dbReference>
<feature type="transmembrane region" description="Helical" evidence="7">
    <location>
        <begin position="117"/>
        <end position="139"/>
    </location>
</feature>
<keyword evidence="6 7" id="KW-0472">Membrane</keyword>
<dbReference type="EMBL" id="NWUF01000009">
    <property type="protein sequence ID" value="PCE42234.1"/>
    <property type="molecule type" value="Genomic_DNA"/>
</dbReference>
<evidence type="ECO:0000256" key="2">
    <source>
        <dbReference type="ARBA" id="ARBA00005779"/>
    </source>
</evidence>
<dbReference type="OrthoDB" id="5573330at2"/>
<evidence type="ECO:0000256" key="1">
    <source>
        <dbReference type="ARBA" id="ARBA00004651"/>
    </source>
</evidence>
<name>A0A2A4FX19_9SPHN</name>
<comment type="caution">
    <text evidence="8">The sequence shown here is derived from an EMBL/GenBank/DDBJ whole genome shotgun (WGS) entry which is preliminary data.</text>
</comment>
<gene>
    <name evidence="8" type="ORF">COO09_11460</name>
</gene>
<dbReference type="Pfam" id="PF03994">
    <property type="entry name" value="DUF350"/>
    <property type="match status" value="1"/>
</dbReference>
<dbReference type="Proteomes" id="UP000218934">
    <property type="component" value="Unassembled WGS sequence"/>
</dbReference>
<dbReference type="InterPro" id="IPR007140">
    <property type="entry name" value="DUF350"/>
</dbReference>
<accession>A0A2A4FX19</accession>
<dbReference type="KEGG" id="rdi:CMV14_22830"/>
<feature type="transmembrane region" description="Helical" evidence="7">
    <location>
        <begin position="83"/>
        <end position="105"/>
    </location>
</feature>
<evidence type="ECO:0000256" key="5">
    <source>
        <dbReference type="ARBA" id="ARBA00022989"/>
    </source>
</evidence>
<comment type="subcellular location">
    <subcellularLocation>
        <location evidence="1">Cell membrane</location>
        <topology evidence="1">Multi-pass membrane protein</topology>
    </subcellularLocation>
</comment>
<dbReference type="AlphaFoldDB" id="A0A2A4FX19"/>
<evidence type="ECO:0000313" key="9">
    <source>
        <dbReference type="Proteomes" id="UP000218934"/>
    </source>
</evidence>
<evidence type="ECO:0000313" key="8">
    <source>
        <dbReference type="EMBL" id="PCE42234.1"/>
    </source>
</evidence>
<evidence type="ECO:0000256" key="4">
    <source>
        <dbReference type="ARBA" id="ARBA00022692"/>
    </source>
</evidence>
<keyword evidence="9" id="KW-1185">Reference proteome</keyword>
<keyword evidence="3" id="KW-1003">Cell membrane</keyword>
<evidence type="ECO:0000256" key="6">
    <source>
        <dbReference type="ARBA" id="ARBA00023136"/>
    </source>
</evidence>